<dbReference type="SUPFAM" id="SSF53448">
    <property type="entry name" value="Nucleotide-diphospho-sugar transferases"/>
    <property type="match status" value="1"/>
</dbReference>
<dbReference type="InterPro" id="IPR029044">
    <property type="entry name" value="Nucleotide-diphossugar_trans"/>
</dbReference>
<dbReference type="InterPro" id="IPR050834">
    <property type="entry name" value="Glycosyltransf_2"/>
</dbReference>
<evidence type="ECO:0000259" key="2">
    <source>
        <dbReference type="Pfam" id="PF00535"/>
    </source>
</evidence>
<dbReference type="AlphaFoldDB" id="A0A385Z5X7"/>
<proteinExistence type="predicted"/>
<dbReference type="InterPro" id="IPR001173">
    <property type="entry name" value="Glyco_trans_2-like"/>
</dbReference>
<evidence type="ECO:0000256" key="1">
    <source>
        <dbReference type="ARBA" id="ARBA00022519"/>
    </source>
</evidence>
<dbReference type="PANTHER" id="PTHR43685:SF11">
    <property type="entry name" value="GLYCOSYLTRANSFERASE TAGX-RELATED"/>
    <property type="match status" value="1"/>
</dbReference>
<name>A0A385Z5X7_9PSED</name>
<keyword evidence="1" id="KW-0997">Cell inner membrane</keyword>
<feature type="domain" description="Glycosyltransferase 2-like" evidence="2">
    <location>
        <begin position="10"/>
        <end position="174"/>
    </location>
</feature>
<reference evidence="4" key="1">
    <citation type="submission" date="2018-09" db="EMBL/GenBank/DDBJ databases">
        <authorList>
            <person name="Zhu H."/>
        </authorList>
    </citation>
    <scope>NUCLEOTIDE SEQUENCE [LARGE SCALE GENOMIC DNA]</scope>
    <source>
        <strain evidence="4">K2W31S-8</strain>
    </source>
</reference>
<dbReference type="PANTHER" id="PTHR43685">
    <property type="entry name" value="GLYCOSYLTRANSFERASE"/>
    <property type="match status" value="1"/>
</dbReference>
<keyword evidence="1" id="KW-0472">Membrane</keyword>
<evidence type="ECO:0000313" key="4">
    <source>
        <dbReference type="Proteomes" id="UP000265560"/>
    </source>
</evidence>
<gene>
    <name evidence="3" type="ORF">D3880_20215</name>
</gene>
<protein>
    <submittedName>
        <fullName evidence="3">Glycosyltransferase family 2 protein</fullName>
    </submittedName>
</protein>
<keyword evidence="1" id="KW-1003">Cell membrane</keyword>
<dbReference type="RefSeq" id="WP_119895208.1">
    <property type="nucleotide sequence ID" value="NZ_CP032419.1"/>
</dbReference>
<dbReference type="CDD" id="cd00761">
    <property type="entry name" value="Glyco_tranf_GTA_type"/>
    <property type="match status" value="1"/>
</dbReference>
<keyword evidence="4" id="KW-1185">Reference proteome</keyword>
<keyword evidence="3" id="KW-0808">Transferase</keyword>
<dbReference type="Pfam" id="PF00535">
    <property type="entry name" value="Glycos_transf_2"/>
    <property type="match status" value="1"/>
</dbReference>
<accession>A0A385Z5X7</accession>
<sequence length="309" mass="34438">MTQARELLLSVVIPAYNYAATLPRAVESVLAQLDEAAAELIVIDDGSTDHTPQVIDSLLQSHPGRFRALRKSNGGLASVRNLGIDEAAGNFLVFLDADDELAPDALSALAQHIAAQPQTRMVIGGHWSVFASGKRSLHEVKPLPVEPRKRLSGYLIGKTVAISNGACAMHREVFGPGRYPERFRNTEDIPVFAQVLARFPCSVLNQPLALIHRHDTSLRHNLTYARAAGLELVDEVFSPERMPADLQDLKQAFLAQRCLSLFRTFYTAGERDTALEFYRQALRADLRVLTRWSYTRKALRLLFNKRQTP</sequence>
<dbReference type="OrthoDB" id="9802649at2"/>
<dbReference type="KEGG" id="pcav:D3880_20215"/>
<organism evidence="3 4">
    <name type="scientific">Pseudomonas cavernae</name>
    <dbReference type="NCBI Taxonomy" id="2320867"/>
    <lineage>
        <taxon>Bacteria</taxon>
        <taxon>Pseudomonadati</taxon>
        <taxon>Pseudomonadota</taxon>
        <taxon>Gammaproteobacteria</taxon>
        <taxon>Pseudomonadales</taxon>
        <taxon>Pseudomonadaceae</taxon>
        <taxon>Pseudomonas</taxon>
    </lineage>
</organism>
<evidence type="ECO:0000313" key="3">
    <source>
        <dbReference type="EMBL" id="AYC34556.1"/>
    </source>
</evidence>
<dbReference type="Proteomes" id="UP000265560">
    <property type="component" value="Chromosome"/>
</dbReference>
<dbReference type="EMBL" id="CP032419">
    <property type="protein sequence ID" value="AYC34556.1"/>
    <property type="molecule type" value="Genomic_DNA"/>
</dbReference>
<dbReference type="Gene3D" id="3.90.550.10">
    <property type="entry name" value="Spore Coat Polysaccharide Biosynthesis Protein SpsA, Chain A"/>
    <property type="match status" value="1"/>
</dbReference>
<dbReference type="GO" id="GO:0016740">
    <property type="term" value="F:transferase activity"/>
    <property type="evidence" value="ECO:0007669"/>
    <property type="project" value="UniProtKB-KW"/>
</dbReference>